<accession>M2NNM0</accession>
<dbReference type="GeneID" id="19107361"/>
<gene>
    <name evidence="2" type="ORF">BAUCODRAFT_118822</name>
</gene>
<dbReference type="KEGG" id="bcom:BAUCODRAFT_118822"/>
<dbReference type="AlphaFoldDB" id="M2NNM0"/>
<evidence type="ECO:0000313" key="2">
    <source>
        <dbReference type="EMBL" id="EMD01110.1"/>
    </source>
</evidence>
<feature type="region of interest" description="Disordered" evidence="1">
    <location>
        <begin position="210"/>
        <end position="231"/>
    </location>
</feature>
<name>M2NNM0_BAUPA</name>
<evidence type="ECO:0000313" key="3">
    <source>
        <dbReference type="Proteomes" id="UP000011761"/>
    </source>
</evidence>
<dbReference type="EMBL" id="KB445550">
    <property type="protein sequence ID" value="EMD01110.1"/>
    <property type="molecule type" value="Genomic_DNA"/>
</dbReference>
<sequence length="231" mass="25254">MCCSSSRSRGGGGLRGSRRGDEEGAGAHLKPTSSVNACGLMGRFQGFPMCPRSADSFLTMPLTSRGLTLKFGAYSEASVIPRVNLKSRNGSRRRHKQTNKLPLGVTHGFTLTSTTLTSTVKAHNSSNSAAYHPEQYILQFWSADGHADVPIERPCRACSQAAIVRDDIDHVALFPLRPWGLYANLGVHGMQEEVLRGVYAPPGASRIRWHAGQARDKDWHGRSKKLQQTAR</sequence>
<feature type="region of interest" description="Disordered" evidence="1">
    <location>
        <begin position="1"/>
        <end position="32"/>
    </location>
</feature>
<reference evidence="2 3" key="1">
    <citation type="journal article" date="2012" name="PLoS Pathog.">
        <title>Diverse lifestyles and strategies of plant pathogenesis encoded in the genomes of eighteen Dothideomycetes fungi.</title>
        <authorList>
            <person name="Ohm R.A."/>
            <person name="Feau N."/>
            <person name="Henrissat B."/>
            <person name="Schoch C.L."/>
            <person name="Horwitz B.A."/>
            <person name="Barry K.W."/>
            <person name="Condon B.J."/>
            <person name="Copeland A.C."/>
            <person name="Dhillon B."/>
            <person name="Glaser F."/>
            <person name="Hesse C.N."/>
            <person name="Kosti I."/>
            <person name="LaButti K."/>
            <person name="Lindquist E.A."/>
            <person name="Lucas S."/>
            <person name="Salamov A.A."/>
            <person name="Bradshaw R.E."/>
            <person name="Ciuffetti L."/>
            <person name="Hamelin R.C."/>
            <person name="Kema G.H.J."/>
            <person name="Lawrence C."/>
            <person name="Scott J.A."/>
            <person name="Spatafora J.W."/>
            <person name="Turgeon B.G."/>
            <person name="de Wit P.J.G.M."/>
            <person name="Zhong S."/>
            <person name="Goodwin S.B."/>
            <person name="Grigoriev I.V."/>
        </authorList>
    </citation>
    <scope>NUCLEOTIDE SEQUENCE [LARGE SCALE GENOMIC DNA]</scope>
    <source>
        <strain evidence="2 3">UAMH 10762</strain>
    </source>
</reference>
<dbReference type="RefSeq" id="XP_007672294.1">
    <property type="nucleotide sequence ID" value="XM_007674104.1"/>
</dbReference>
<evidence type="ECO:0000256" key="1">
    <source>
        <dbReference type="SAM" id="MobiDB-lite"/>
    </source>
</evidence>
<keyword evidence="3" id="KW-1185">Reference proteome</keyword>
<dbReference type="Proteomes" id="UP000011761">
    <property type="component" value="Unassembled WGS sequence"/>
</dbReference>
<proteinExistence type="predicted"/>
<protein>
    <submittedName>
        <fullName evidence="2">Uncharacterized protein</fullName>
    </submittedName>
</protein>
<organism evidence="2 3">
    <name type="scientific">Baudoinia panamericana (strain UAMH 10762)</name>
    <name type="common">Angels' share fungus</name>
    <name type="synonym">Baudoinia compniacensis (strain UAMH 10762)</name>
    <dbReference type="NCBI Taxonomy" id="717646"/>
    <lineage>
        <taxon>Eukaryota</taxon>
        <taxon>Fungi</taxon>
        <taxon>Dikarya</taxon>
        <taxon>Ascomycota</taxon>
        <taxon>Pezizomycotina</taxon>
        <taxon>Dothideomycetes</taxon>
        <taxon>Dothideomycetidae</taxon>
        <taxon>Mycosphaerellales</taxon>
        <taxon>Teratosphaeriaceae</taxon>
        <taxon>Baudoinia</taxon>
    </lineage>
</organism>
<dbReference type="HOGENOM" id="CLU_1199600_0_0_1"/>